<evidence type="ECO:0000313" key="1">
    <source>
        <dbReference type="EMBL" id="GAU96406.1"/>
    </source>
</evidence>
<keyword evidence="2" id="KW-1185">Reference proteome</keyword>
<feature type="non-terminal residue" evidence="1">
    <location>
        <position position="70"/>
    </location>
</feature>
<name>A0A1D1V3R6_RAMVA</name>
<accession>A0A1D1V3R6</accession>
<dbReference type="AlphaFoldDB" id="A0A1D1V3R6"/>
<gene>
    <name evidence="1" type="primary">RvY_07858-1</name>
    <name evidence="1" type="synonym">RvY_07858.1</name>
    <name evidence="1" type="ORF">RvY_07858</name>
</gene>
<organism evidence="1 2">
    <name type="scientific">Ramazzottius varieornatus</name>
    <name type="common">Water bear</name>
    <name type="synonym">Tardigrade</name>
    <dbReference type="NCBI Taxonomy" id="947166"/>
    <lineage>
        <taxon>Eukaryota</taxon>
        <taxon>Metazoa</taxon>
        <taxon>Ecdysozoa</taxon>
        <taxon>Tardigrada</taxon>
        <taxon>Eutardigrada</taxon>
        <taxon>Parachela</taxon>
        <taxon>Hypsibioidea</taxon>
        <taxon>Ramazzottiidae</taxon>
        <taxon>Ramazzottius</taxon>
    </lineage>
</organism>
<protein>
    <submittedName>
        <fullName evidence="1">Uncharacterized protein</fullName>
    </submittedName>
</protein>
<dbReference type="EMBL" id="BDGG01000003">
    <property type="protein sequence ID" value="GAU96406.1"/>
    <property type="molecule type" value="Genomic_DNA"/>
</dbReference>
<evidence type="ECO:0000313" key="2">
    <source>
        <dbReference type="Proteomes" id="UP000186922"/>
    </source>
</evidence>
<reference evidence="1 2" key="1">
    <citation type="journal article" date="2016" name="Nat. Commun.">
        <title>Extremotolerant tardigrade genome and improved radiotolerance of human cultured cells by tardigrade-unique protein.</title>
        <authorList>
            <person name="Hashimoto T."/>
            <person name="Horikawa D.D."/>
            <person name="Saito Y."/>
            <person name="Kuwahara H."/>
            <person name="Kozuka-Hata H."/>
            <person name="Shin-I T."/>
            <person name="Minakuchi Y."/>
            <person name="Ohishi K."/>
            <person name="Motoyama A."/>
            <person name="Aizu T."/>
            <person name="Enomoto A."/>
            <person name="Kondo K."/>
            <person name="Tanaka S."/>
            <person name="Hara Y."/>
            <person name="Koshikawa S."/>
            <person name="Sagara H."/>
            <person name="Miura T."/>
            <person name="Yokobori S."/>
            <person name="Miyagawa K."/>
            <person name="Suzuki Y."/>
            <person name="Kubo T."/>
            <person name="Oyama M."/>
            <person name="Kohara Y."/>
            <person name="Fujiyama A."/>
            <person name="Arakawa K."/>
            <person name="Katayama T."/>
            <person name="Toyoda A."/>
            <person name="Kunieda T."/>
        </authorList>
    </citation>
    <scope>NUCLEOTIDE SEQUENCE [LARGE SCALE GENOMIC DNA]</scope>
    <source>
        <strain evidence="1 2">YOKOZUNA-1</strain>
    </source>
</reference>
<feature type="non-terminal residue" evidence="1">
    <location>
        <position position="1"/>
    </location>
</feature>
<proteinExistence type="predicted"/>
<comment type="caution">
    <text evidence="1">The sequence shown here is derived from an EMBL/GenBank/DDBJ whole genome shotgun (WGS) entry which is preliminary data.</text>
</comment>
<sequence>LLLRIPFSSSPSDSTMDPVNPFNILKLLQSDYEQHFQLSDPPSEFDRMLKTFIKGTVNFHRYIAILKHVS</sequence>
<dbReference type="Proteomes" id="UP000186922">
    <property type="component" value="Unassembled WGS sequence"/>
</dbReference>